<dbReference type="Proteomes" id="UP000014254">
    <property type="component" value="Unassembled WGS sequence"/>
</dbReference>
<sequence length="224" mass="25801">MRAENPQAWIARRRKSKVIRYYKFNKYDETQPEDYFQTLLMLEMMIGLAFQEFTRIQEVLERIMMGGRAEDANGDDDEATREIRHADDDANDFGRYTVEVDDEDEGNFQRNADINKDVTAGAAASTSRTPYFEKIKVPGKLPDQDYFGMVSRLNSKQRLLLTHAIHHIRNNRDETRYRYFDTPIAPPPTNNTKFAPFHLLLVTGAAGTGKIMLINTLMKAIDNA</sequence>
<organism evidence="1 2">
    <name type="scientific">Mucor circinelloides f. circinelloides (strain 1006PhL)</name>
    <name type="common">Mucormycosis agent</name>
    <name type="synonym">Calyptromyces circinelloides</name>
    <dbReference type="NCBI Taxonomy" id="1220926"/>
    <lineage>
        <taxon>Eukaryota</taxon>
        <taxon>Fungi</taxon>
        <taxon>Fungi incertae sedis</taxon>
        <taxon>Mucoromycota</taxon>
        <taxon>Mucoromycotina</taxon>
        <taxon>Mucoromycetes</taxon>
        <taxon>Mucorales</taxon>
        <taxon>Mucorineae</taxon>
        <taxon>Mucoraceae</taxon>
        <taxon>Mucor</taxon>
    </lineage>
</organism>
<dbReference type="OMA" id="LERIMMG"/>
<evidence type="ECO:0008006" key="3">
    <source>
        <dbReference type="Google" id="ProtNLM"/>
    </source>
</evidence>
<dbReference type="EMBL" id="KE123945">
    <property type="protein sequence ID" value="EPB88753.1"/>
    <property type="molecule type" value="Genomic_DNA"/>
</dbReference>
<dbReference type="InParanoid" id="S2K0R1"/>
<proteinExistence type="predicted"/>
<evidence type="ECO:0000313" key="1">
    <source>
        <dbReference type="EMBL" id="EPB88753.1"/>
    </source>
</evidence>
<dbReference type="VEuPathDB" id="FungiDB:HMPREF1544_04393"/>
<gene>
    <name evidence="1" type="ORF">HMPREF1544_04393</name>
</gene>
<name>S2K0R1_MUCC1</name>
<evidence type="ECO:0000313" key="2">
    <source>
        <dbReference type="Proteomes" id="UP000014254"/>
    </source>
</evidence>
<dbReference type="OrthoDB" id="2288958at2759"/>
<protein>
    <recommendedName>
        <fullName evidence="3">ATP-dependent DNA helicase</fullName>
    </recommendedName>
</protein>
<accession>S2K0R1</accession>
<dbReference type="AlphaFoldDB" id="S2K0R1"/>
<keyword evidence="2" id="KW-1185">Reference proteome</keyword>
<reference evidence="2" key="1">
    <citation type="submission" date="2013-05" db="EMBL/GenBank/DDBJ databases">
        <title>The Genome sequence of Mucor circinelloides f. circinelloides 1006PhL.</title>
        <authorList>
            <consortium name="The Broad Institute Genomics Platform"/>
            <person name="Cuomo C."/>
            <person name="Earl A."/>
            <person name="Findley K."/>
            <person name="Lee S.C."/>
            <person name="Walker B."/>
            <person name="Young S."/>
            <person name="Zeng Q."/>
            <person name="Gargeya S."/>
            <person name="Fitzgerald M."/>
            <person name="Haas B."/>
            <person name="Abouelleil A."/>
            <person name="Allen A.W."/>
            <person name="Alvarado L."/>
            <person name="Arachchi H.M."/>
            <person name="Berlin A.M."/>
            <person name="Chapman S.B."/>
            <person name="Gainer-Dewar J."/>
            <person name="Goldberg J."/>
            <person name="Griggs A."/>
            <person name="Gujja S."/>
            <person name="Hansen M."/>
            <person name="Howarth C."/>
            <person name="Imamovic A."/>
            <person name="Ireland A."/>
            <person name="Larimer J."/>
            <person name="McCowan C."/>
            <person name="Murphy C."/>
            <person name="Pearson M."/>
            <person name="Poon T.W."/>
            <person name="Priest M."/>
            <person name="Roberts A."/>
            <person name="Saif S."/>
            <person name="Shea T."/>
            <person name="Sisk P."/>
            <person name="Sykes S."/>
            <person name="Wortman J."/>
            <person name="Nusbaum C."/>
            <person name="Birren B."/>
        </authorList>
    </citation>
    <scope>NUCLEOTIDE SEQUENCE [LARGE SCALE GENOMIC DNA]</scope>
    <source>
        <strain evidence="2">1006PhL</strain>
    </source>
</reference>